<sequence>MCYNRIAILGHLRTELVDGSCNPSRGLAELSAPLLVDDSFTTLLYKIADGRPLRAALLWSRIGDHLSGQSRIEALTLAAVFALKGGNPGICASLINRVDVAVRRDHTGTPAMIDVLKLDHRVQEHLPHPVA</sequence>
<reference evidence="1 2" key="1">
    <citation type="submission" date="2017-02" db="EMBL/GenBank/DDBJ databases">
        <title>The new phylogeny of genus Mycobacterium.</title>
        <authorList>
            <person name="Tortoli E."/>
            <person name="Trovato A."/>
            <person name="Cirillo D.M."/>
        </authorList>
    </citation>
    <scope>NUCLEOTIDE SEQUENCE [LARGE SCALE GENOMIC DNA]</scope>
    <source>
        <strain evidence="1 2">DSM 43992</strain>
    </source>
</reference>
<evidence type="ECO:0000313" key="2">
    <source>
        <dbReference type="Proteomes" id="UP000192601"/>
    </source>
</evidence>
<accession>A0A1X0JUR2</accession>
<organism evidence="1 2">
    <name type="scientific">Mycobacterium scrofulaceum</name>
    <dbReference type="NCBI Taxonomy" id="1783"/>
    <lineage>
        <taxon>Bacteria</taxon>
        <taxon>Bacillati</taxon>
        <taxon>Actinomycetota</taxon>
        <taxon>Actinomycetes</taxon>
        <taxon>Mycobacteriales</taxon>
        <taxon>Mycobacteriaceae</taxon>
        <taxon>Mycobacterium</taxon>
    </lineage>
</organism>
<gene>
    <name evidence="1" type="ORF">BST44_27740</name>
</gene>
<protein>
    <submittedName>
        <fullName evidence="1">Uncharacterized protein</fullName>
    </submittedName>
</protein>
<keyword evidence="2" id="KW-1185">Reference proteome</keyword>
<proteinExistence type="predicted"/>
<dbReference type="EMBL" id="MVIJ01000085">
    <property type="protein sequence ID" value="ORB66644.1"/>
    <property type="molecule type" value="Genomic_DNA"/>
</dbReference>
<dbReference type="OrthoDB" id="4723708at2"/>
<dbReference type="RefSeq" id="WP_047323398.1">
    <property type="nucleotide sequence ID" value="NZ_MVIJ01000085.1"/>
</dbReference>
<evidence type="ECO:0000313" key="1">
    <source>
        <dbReference type="EMBL" id="ORB66644.1"/>
    </source>
</evidence>
<dbReference type="Proteomes" id="UP000192601">
    <property type="component" value="Unassembled WGS sequence"/>
</dbReference>
<comment type="caution">
    <text evidence="1">The sequence shown here is derived from an EMBL/GenBank/DDBJ whole genome shotgun (WGS) entry which is preliminary data.</text>
</comment>
<dbReference type="AlphaFoldDB" id="A0A1X0JUR2"/>
<name>A0A1X0JUR2_MYCSC</name>